<evidence type="ECO:0000313" key="3">
    <source>
        <dbReference type="Proteomes" id="UP001174136"/>
    </source>
</evidence>
<feature type="transmembrane region" description="Helical" evidence="1">
    <location>
        <begin position="86"/>
        <end position="104"/>
    </location>
</feature>
<comment type="caution">
    <text evidence="2">The sequence shown here is derived from an EMBL/GenBank/DDBJ whole genome shotgun (WGS) entry which is preliminary data.</text>
</comment>
<sequence length="170" mass="18819">MTQPTGGADTTRLLQPLWDLMRDRADLVTSPLAPALGALLLHLLLCAPFLALDALGDACPRVRLYRIPKTPKPRVLRQWGEALRRITVNYAVGVLPCTAALQYLRRPALPDLAPGCWQLCVEVALCLFLFDALFFLLHYVMHRPSIAISLHPGPYGRTGMLSSPLENNEP</sequence>
<keyword evidence="3" id="KW-1185">Reference proteome</keyword>
<gene>
    <name evidence="2" type="primary">Ch25h</name>
    <name evidence="2" type="ORF">N1851_007804</name>
</gene>
<keyword evidence="1" id="KW-0472">Membrane</keyword>
<keyword evidence="1" id="KW-1133">Transmembrane helix</keyword>
<dbReference type="EMBL" id="JAOPHQ010001422">
    <property type="protein sequence ID" value="KAK0151058.1"/>
    <property type="molecule type" value="Genomic_DNA"/>
</dbReference>
<name>A0AA47N288_MERPO</name>
<keyword evidence="1" id="KW-0812">Transmembrane</keyword>
<proteinExistence type="predicted"/>
<dbReference type="AlphaFoldDB" id="A0AA47N288"/>
<accession>A0AA47N288</accession>
<dbReference type="Proteomes" id="UP001174136">
    <property type="component" value="Unassembled WGS sequence"/>
</dbReference>
<reference evidence="2" key="1">
    <citation type="journal article" date="2023" name="Front. Mar. Sci.">
        <title>A new Merluccius polli reference genome to investigate the effects of global change in West African waters.</title>
        <authorList>
            <person name="Mateo J.L."/>
            <person name="Blanco-Fernandez C."/>
            <person name="Garcia-Vazquez E."/>
            <person name="Machado-Schiaffino G."/>
        </authorList>
    </citation>
    <scope>NUCLEOTIDE SEQUENCE</scope>
    <source>
        <strain evidence="2">C29</strain>
        <tissue evidence="2">Fin</tissue>
    </source>
</reference>
<organism evidence="2 3">
    <name type="scientific">Merluccius polli</name>
    <name type="common">Benguela hake</name>
    <name type="synonym">Merluccius cadenati</name>
    <dbReference type="NCBI Taxonomy" id="89951"/>
    <lineage>
        <taxon>Eukaryota</taxon>
        <taxon>Metazoa</taxon>
        <taxon>Chordata</taxon>
        <taxon>Craniata</taxon>
        <taxon>Vertebrata</taxon>
        <taxon>Euteleostomi</taxon>
        <taxon>Actinopterygii</taxon>
        <taxon>Neopterygii</taxon>
        <taxon>Teleostei</taxon>
        <taxon>Neoteleostei</taxon>
        <taxon>Acanthomorphata</taxon>
        <taxon>Zeiogadaria</taxon>
        <taxon>Gadariae</taxon>
        <taxon>Gadiformes</taxon>
        <taxon>Gadoidei</taxon>
        <taxon>Merlucciidae</taxon>
        <taxon>Merluccius</taxon>
    </lineage>
</organism>
<feature type="transmembrane region" description="Helical" evidence="1">
    <location>
        <begin position="32"/>
        <end position="56"/>
    </location>
</feature>
<evidence type="ECO:0000313" key="2">
    <source>
        <dbReference type="EMBL" id="KAK0151058.1"/>
    </source>
</evidence>
<feature type="transmembrane region" description="Helical" evidence="1">
    <location>
        <begin position="116"/>
        <end position="140"/>
    </location>
</feature>
<protein>
    <submittedName>
        <fullName evidence="2">Cholesterol 25-hydroxylase</fullName>
    </submittedName>
</protein>
<evidence type="ECO:0000256" key="1">
    <source>
        <dbReference type="SAM" id="Phobius"/>
    </source>
</evidence>